<evidence type="ECO:0000313" key="2">
    <source>
        <dbReference type="EMBL" id="SUS04966.1"/>
    </source>
</evidence>
<sequence>MTTEIALYQTLAPDQAALAMRAEERIKARTVVTVIENGRDLLEVKNALGHGLFTQWLAQTFPFTARTAQRWMNAAEQYGAKSDLGSLLNSKVLQLLAAPSTPEEVREEIEARATAGEKITVAEVERLKREARAAEEMSFQIEGERAAMRAVVEQARRDVESARAKAVKARAAAEDAVRQAREEAEQAAALKAEALAEEALARRRGELAEIEQRTALALEAAQAHQATARQWAADAERHREYLSHAGSAEREAPAHIEAAEKLMAALSAAMIALHGFEHPPLPPVARKWAMARQMSGQMAAAIAAFLGPRLAETAR</sequence>
<reference evidence="2" key="1">
    <citation type="submission" date="2018-07" db="EMBL/GenBank/DDBJ databases">
        <authorList>
            <person name="Quirk P.G."/>
            <person name="Krulwich T.A."/>
        </authorList>
    </citation>
    <scope>NUCLEOTIDE SEQUENCE</scope>
</reference>
<keyword evidence="1" id="KW-0175">Coiled coil</keyword>
<feature type="coiled-coil region" evidence="1">
    <location>
        <begin position="117"/>
        <end position="197"/>
    </location>
</feature>
<gene>
    <name evidence="2" type="ORF">DF3PB_160018</name>
</gene>
<dbReference type="EMBL" id="UIDG01000068">
    <property type="protein sequence ID" value="SUS04966.1"/>
    <property type="molecule type" value="Genomic_DNA"/>
</dbReference>
<accession>A0A380T9U7</accession>
<dbReference type="Pfam" id="PF11300">
    <property type="entry name" value="DUF3102"/>
    <property type="match status" value="1"/>
</dbReference>
<dbReference type="InterPro" id="IPR021451">
    <property type="entry name" value="DUF3102"/>
</dbReference>
<evidence type="ECO:0000256" key="1">
    <source>
        <dbReference type="SAM" id="Coils"/>
    </source>
</evidence>
<protein>
    <submittedName>
        <fullName evidence="2">Uncharacterized protein</fullName>
    </submittedName>
</protein>
<proteinExistence type="predicted"/>
<organism evidence="2">
    <name type="scientific">metagenome</name>
    <dbReference type="NCBI Taxonomy" id="256318"/>
    <lineage>
        <taxon>unclassified sequences</taxon>
        <taxon>metagenomes</taxon>
    </lineage>
</organism>
<dbReference type="AlphaFoldDB" id="A0A380T9U7"/>
<name>A0A380T9U7_9ZZZZ</name>